<feature type="transmembrane region" description="Helical" evidence="1">
    <location>
        <begin position="343"/>
        <end position="368"/>
    </location>
</feature>
<accession>A0A917UXK2</accession>
<name>A0A917UXK2_9BACI</name>
<reference evidence="2" key="1">
    <citation type="journal article" date="2014" name="Int. J. Syst. Evol. Microbiol.">
        <title>Complete genome sequence of Corynebacterium casei LMG S-19264T (=DSM 44701T), isolated from a smear-ripened cheese.</title>
        <authorList>
            <consortium name="US DOE Joint Genome Institute (JGI-PGF)"/>
            <person name="Walter F."/>
            <person name="Albersmeier A."/>
            <person name="Kalinowski J."/>
            <person name="Ruckert C."/>
        </authorList>
    </citation>
    <scope>NUCLEOTIDE SEQUENCE</scope>
    <source>
        <strain evidence="2">JCM 12580</strain>
    </source>
</reference>
<reference evidence="2" key="2">
    <citation type="submission" date="2020-09" db="EMBL/GenBank/DDBJ databases">
        <authorList>
            <person name="Sun Q."/>
            <person name="Ohkuma M."/>
        </authorList>
    </citation>
    <scope>NUCLEOTIDE SEQUENCE</scope>
    <source>
        <strain evidence="2">JCM 12580</strain>
    </source>
</reference>
<proteinExistence type="predicted"/>
<feature type="transmembrane region" description="Helical" evidence="1">
    <location>
        <begin position="70"/>
        <end position="92"/>
    </location>
</feature>
<feature type="transmembrane region" description="Helical" evidence="1">
    <location>
        <begin position="405"/>
        <end position="423"/>
    </location>
</feature>
<dbReference type="AlphaFoldDB" id="A0A917UXK2"/>
<feature type="transmembrane region" description="Helical" evidence="1">
    <location>
        <begin position="6"/>
        <end position="22"/>
    </location>
</feature>
<feature type="transmembrane region" description="Helical" evidence="1">
    <location>
        <begin position="211"/>
        <end position="228"/>
    </location>
</feature>
<organism evidence="2 3">
    <name type="scientific">Lentibacillus kapialis</name>
    <dbReference type="NCBI Taxonomy" id="340214"/>
    <lineage>
        <taxon>Bacteria</taxon>
        <taxon>Bacillati</taxon>
        <taxon>Bacillota</taxon>
        <taxon>Bacilli</taxon>
        <taxon>Bacillales</taxon>
        <taxon>Bacillaceae</taxon>
        <taxon>Lentibacillus</taxon>
    </lineage>
</organism>
<keyword evidence="3" id="KW-1185">Reference proteome</keyword>
<evidence type="ECO:0000313" key="2">
    <source>
        <dbReference type="EMBL" id="GGJ95041.1"/>
    </source>
</evidence>
<dbReference type="RefSeq" id="WP_188632667.1">
    <property type="nucleotide sequence ID" value="NZ_BMNQ01000019.1"/>
</dbReference>
<sequence>MGIYSTILASTLGFIIIINELIRTKKTKPFDIMSGVNLMFFLSFVVTPFSIYLFNMEFSAWTKLVNVEKYFSIIAIFYVLLGYISILLGTKLSEKWSFVKKMPSEFNRDDKKLERFAHFIGCIGFFFLFIFIISVGGIEEFFNTNTLYRSGEVDPVPLAFTRNLAMFIPISCLIFYGLQKTSNKLINRYQLFFIIYFIAAILLYFNRASRMGLLVFIVGFVLLNVLYYRKSILRYMPIMLVVFLFLVFYGKRIFNYFVVDDFSLKTHGLEVSQIIGEFSFPFFTLTNAIENSFFNDMPRLFIDFVLGLVNLLPASIVPFSVPMNATQLNTESFLNMSGIPMDLISLGFYSFGISGIILISLIFGMLIGGIEKILSDKKNLVVMVFYIQFIFFFSLIVPYAGPTNLFKSDFSLFVSFIVFIFVFNNSSNKTLNNSSKGLKC</sequence>
<gene>
    <name evidence="2" type="ORF">GCM10007063_16960</name>
</gene>
<dbReference type="EMBL" id="BMNQ01000019">
    <property type="protein sequence ID" value="GGJ95041.1"/>
    <property type="molecule type" value="Genomic_DNA"/>
</dbReference>
<feature type="transmembrane region" description="Helical" evidence="1">
    <location>
        <begin position="116"/>
        <end position="138"/>
    </location>
</feature>
<protein>
    <recommendedName>
        <fullName evidence="4">Oligosaccharide repeat unit polymerase</fullName>
    </recommendedName>
</protein>
<feature type="transmembrane region" description="Helical" evidence="1">
    <location>
        <begin position="158"/>
        <end position="178"/>
    </location>
</feature>
<keyword evidence="1" id="KW-0472">Membrane</keyword>
<keyword evidence="1" id="KW-1133">Transmembrane helix</keyword>
<evidence type="ECO:0008006" key="4">
    <source>
        <dbReference type="Google" id="ProtNLM"/>
    </source>
</evidence>
<comment type="caution">
    <text evidence="2">The sequence shown here is derived from an EMBL/GenBank/DDBJ whole genome shotgun (WGS) entry which is preliminary data.</text>
</comment>
<keyword evidence="1" id="KW-0812">Transmembrane</keyword>
<evidence type="ECO:0000313" key="3">
    <source>
        <dbReference type="Proteomes" id="UP000658382"/>
    </source>
</evidence>
<feature type="transmembrane region" description="Helical" evidence="1">
    <location>
        <begin position="185"/>
        <end position="205"/>
    </location>
</feature>
<feature type="transmembrane region" description="Helical" evidence="1">
    <location>
        <begin position="271"/>
        <end position="289"/>
    </location>
</feature>
<feature type="transmembrane region" description="Helical" evidence="1">
    <location>
        <begin position="301"/>
        <end position="323"/>
    </location>
</feature>
<dbReference type="Proteomes" id="UP000658382">
    <property type="component" value="Unassembled WGS sequence"/>
</dbReference>
<feature type="transmembrane region" description="Helical" evidence="1">
    <location>
        <begin position="34"/>
        <end position="54"/>
    </location>
</feature>
<feature type="transmembrane region" description="Helical" evidence="1">
    <location>
        <begin position="240"/>
        <end position="259"/>
    </location>
</feature>
<evidence type="ECO:0000256" key="1">
    <source>
        <dbReference type="SAM" id="Phobius"/>
    </source>
</evidence>
<feature type="transmembrane region" description="Helical" evidence="1">
    <location>
        <begin position="380"/>
        <end position="399"/>
    </location>
</feature>